<name>A0A1Z4GA97_9CYAN</name>
<organism evidence="2 3">
    <name type="scientific">Anabaenopsis circularis NIES-21</name>
    <dbReference type="NCBI Taxonomy" id="1085406"/>
    <lineage>
        <taxon>Bacteria</taxon>
        <taxon>Bacillati</taxon>
        <taxon>Cyanobacteriota</taxon>
        <taxon>Cyanophyceae</taxon>
        <taxon>Nostocales</taxon>
        <taxon>Nodulariaceae</taxon>
        <taxon>Anabaenopsis</taxon>
    </lineage>
</organism>
<keyword evidence="1" id="KW-0472">Membrane</keyword>
<dbReference type="AlphaFoldDB" id="A0A1Z4GA97"/>
<gene>
    <name evidence="2" type="ORF">NIES21_01690</name>
</gene>
<keyword evidence="1" id="KW-1133">Transmembrane helix</keyword>
<reference evidence="2 3" key="1">
    <citation type="submission" date="2017-06" db="EMBL/GenBank/DDBJ databases">
        <title>Genome sequencing of cyanobaciteial culture collection at National Institute for Environmental Studies (NIES).</title>
        <authorList>
            <person name="Hirose Y."/>
            <person name="Shimura Y."/>
            <person name="Fujisawa T."/>
            <person name="Nakamura Y."/>
            <person name="Kawachi M."/>
        </authorList>
    </citation>
    <scope>NUCLEOTIDE SEQUENCE [LARGE SCALE GENOMIC DNA]</scope>
    <source>
        <strain evidence="2 3">NIES-21</strain>
    </source>
</reference>
<keyword evidence="1" id="KW-0812">Transmembrane</keyword>
<keyword evidence="3" id="KW-1185">Reference proteome</keyword>
<accession>A0A1Z4GA97</accession>
<protein>
    <submittedName>
        <fullName evidence="2">Uncharacterized protein</fullName>
    </submittedName>
</protein>
<evidence type="ECO:0000256" key="1">
    <source>
        <dbReference type="SAM" id="Phobius"/>
    </source>
</evidence>
<feature type="transmembrane region" description="Helical" evidence="1">
    <location>
        <begin position="6"/>
        <end position="26"/>
    </location>
</feature>
<evidence type="ECO:0000313" key="2">
    <source>
        <dbReference type="EMBL" id="BAY14412.1"/>
    </source>
</evidence>
<evidence type="ECO:0000313" key="3">
    <source>
        <dbReference type="Proteomes" id="UP000218287"/>
    </source>
</evidence>
<dbReference type="EMBL" id="AP018174">
    <property type="protein sequence ID" value="BAY14412.1"/>
    <property type="molecule type" value="Genomic_DNA"/>
</dbReference>
<sequence>MKIWVWSAIGILAINLTVLAIVAFLIHRDSTQPNYNQSQIMQNSGS</sequence>
<proteinExistence type="predicted"/>
<dbReference type="Proteomes" id="UP000218287">
    <property type="component" value="Chromosome"/>
</dbReference>